<gene>
    <name evidence="2" type="ORF">B0H63DRAFT_476459</name>
</gene>
<evidence type="ECO:0000256" key="1">
    <source>
        <dbReference type="SAM" id="MobiDB-lite"/>
    </source>
</evidence>
<sequence length="72" mass="8271">MQTIYAFVTLYRTLTRCFFPSLCLIMPSRVGSARHRFRLEISLANIMVQRRRPNPSMGITRPTTAFQGAPSH</sequence>
<name>A0AAE0NHM5_9PEZI</name>
<dbReference type="AlphaFoldDB" id="A0AAE0NHM5"/>
<organism evidence="2 3">
    <name type="scientific">Podospora didyma</name>
    <dbReference type="NCBI Taxonomy" id="330526"/>
    <lineage>
        <taxon>Eukaryota</taxon>
        <taxon>Fungi</taxon>
        <taxon>Dikarya</taxon>
        <taxon>Ascomycota</taxon>
        <taxon>Pezizomycotina</taxon>
        <taxon>Sordariomycetes</taxon>
        <taxon>Sordariomycetidae</taxon>
        <taxon>Sordariales</taxon>
        <taxon>Podosporaceae</taxon>
        <taxon>Podospora</taxon>
    </lineage>
</organism>
<reference evidence="2" key="2">
    <citation type="submission" date="2023-06" db="EMBL/GenBank/DDBJ databases">
        <authorList>
            <consortium name="Lawrence Berkeley National Laboratory"/>
            <person name="Haridas S."/>
            <person name="Hensen N."/>
            <person name="Bonometti L."/>
            <person name="Westerberg I."/>
            <person name="Brannstrom I.O."/>
            <person name="Guillou S."/>
            <person name="Cros-Aarteil S."/>
            <person name="Calhoun S."/>
            <person name="Kuo A."/>
            <person name="Mondo S."/>
            <person name="Pangilinan J."/>
            <person name="Riley R."/>
            <person name="LaButti K."/>
            <person name="Andreopoulos B."/>
            <person name="Lipzen A."/>
            <person name="Chen C."/>
            <person name="Yanf M."/>
            <person name="Daum C."/>
            <person name="Ng V."/>
            <person name="Clum A."/>
            <person name="Steindorff A."/>
            <person name="Ohm R."/>
            <person name="Martin F."/>
            <person name="Silar P."/>
            <person name="Natvig D."/>
            <person name="Lalanne C."/>
            <person name="Gautier V."/>
            <person name="Ament-velasquez S.L."/>
            <person name="Kruys A."/>
            <person name="Hutchinson M.I."/>
            <person name="Powell A.J."/>
            <person name="Barry K."/>
            <person name="Miller A.N."/>
            <person name="Grigoriev I.V."/>
            <person name="Debuchy R."/>
            <person name="Gladieux P."/>
            <person name="Thoren M.H."/>
            <person name="Johannesson H."/>
        </authorList>
    </citation>
    <scope>NUCLEOTIDE SEQUENCE</scope>
    <source>
        <strain evidence="2">CBS 232.78</strain>
    </source>
</reference>
<reference evidence="2" key="1">
    <citation type="journal article" date="2023" name="Mol. Phylogenet. Evol.">
        <title>Genome-scale phylogeny and comparative genomics of the fungal order Sordariales.</title>
        <authorList>
            <person name="Hensen N."/>
            <person name="Bonometti L."/>
            <person name="Westerberg I."/>
            <person name="Brannstrom I.O."/>
            <person name="Guillou S."/>
            <person name="Cros-Aarteil S."/>
            <person name="Calhoun S."/>
            <person name="Haridas S."/>
            <person name="Kuo A."/>
            <person name="Mondo S."/>
            <person name="Pangilinan J."/>
            <person name="Riley R."/>
            <person name="LaButti K."/>
            <person name="Andreopoulos B."/>
            <person name="Lipzen A."/>
            <person name="Chen C."/>
            <person name="Yan M."/>
            <person name="Daum C."/>
            <person name="Ng V."/>
            <person name="Clum A."/>
            <person name="Steindorff A."/>
            <person name="Ohm R.A."/>
            <person name="Martin F."/>
            <person name="Silar P."/>
            <person name="Natvig D.O."/>
            <person name="Lalanne C."/>
            <person name="Gautier V."/>
            <person name="Ament-Velasquez S.L."/>
            <person name="Kruys A."/>
            <person name="Hutchinson M.I."/>
            <person name="Powell A.J."/>
            <person name="Barry K."/>
            <person name="Miller A.N."/>
            <person name="Grigoriev I.V."/>
            <person name="Debuchy R."/>
            <person name="Gladieux P."/>
            <person name="Hiltunen Thoren M."/>
            <person name="Johannesson H."/>
        </authorList>
    </citation>
    <scope>NUCLEOTIDE SEQUENCE</scope>
    <source>
        <strain evidence="2">CBS 232.78</strain>
    </source>
</reference>
<keyword evidence="3" id="KW-1185">Reference proteome</keyword>
<dbReference type="EMBL" id="JAULSW010000005">
    <property type="protein sequence ID" value="KAK3381703.1"/>
    <property type="molecule type" value="Genomic_DNA"/>
</dbReference>
<accession>A0AAE0NHM5</accession>
<dbReference type="Proteomes" id="UP001285441">
    <property type="component" value="Unassembled WGS sequence"/>
</dbReference>
<feature type="region of interest" description="Disordered" evidence="1">
    <location>
        <begin position="52"/>
        <end position="72"/>
    </location>
</feature>
<evidence type="ECO:0000313" key="2">
    <source>
        <dbReference type="EMBL" id="KAK3381703.1"/>
    </source>
</evidence>
<protein>
    <submittedName>
        <fullName evidence="2">Uncharacterized protein</fullName>
    </submittedName>
</protein>
<proteinExistence type="predicted"/>
<comment type="caution">
    <text evidence="2">The sequence shown here is derived from an EMBL/GenBank/DDBJ whole genome shotgun (WGS) entry which is preliminary data.</text>
</comment>
<evidence type="ECO:0000313" key="3">
    <source>
        <dbReference type="Proteomes" id="UP001285441"/>
    </source>
</evidence>